<evidence type="ECO:0000313" key="2">
    <source>
        <dbReference type="WBParaSite" id="PS1159_v2.g13557.t1"/>
    </source>
</evidence>
<name>A0AC35F3P3_9BILA</name>
<protein>
    <submittedName>
        <fullName evidence="2">Uncharacterized protein</fullName>
    </submittedName>
</protein>
<sequence length="129" mass="15360">MAVCYKDKQNILSYNFQTSKSHGQFDNLNLNRNNFSCPDSLNLQSFKRFSPFRNTFKIDHGNFFDGRKEEWKGKNQWSKNDPKMFVSHYRNDYSKKNETKWDKENLSTTTNKSTLSLNIAAYEEEKSFE</sequence>
<evidence type="ECO:0000313" key="1">
    <source>
        <dbReference type="Proteomes" id="UP000887580"/>
    </source>
</evidence>
<organism evidence="1 2">
    <name type="scientific">Panagrolaimus sp. PS1159</name>
    <dbReference type="NCBI Taxonomy" id="55785"/>
    <lineage>
        <taxon>Eukaryota</taxon>
        <taxon>Metazoa</taxon>
        <taxon>Ecdysozoa</taxon>
        <taxon>Nematoda</taxon>
        <taxon>Chromadorea</taxon>
        <taxon>Rhabditida</taxon>
        <taxon>Tylenchina</taxon>
        <taxon>Panagrolaimomorpha</taxon>
        <taxon>Panagrolaimoidea</taxon>
        <taxon>Panagrolaimidae</taxon>
        <taxon>Panagrolaimus</taxon>
    </lineage>
</organism>
<reference evidence="2" key="1">
    <citation type="submission" date="2022-11" db="UniProtKB">
        <authorList>
            <consortium name="WormBaseParasite"/>
        </authorList>
    </citation>
    <scope>IDENTIFICATION</scope>
</reference>
<dbReference type="Proteomes" id="UP000887580">
    <property type="component" value="Unplaced"/>
</dbReference>
<dbReference type="WBParaSite" id="PS1159_v2.g13557.t1">
    <property type="protein sequence ID" value="PS1159_v2.g13557.t1"/>
    <property type="gene ID" value="PS1159_v2.g13557"/>
</dbReference>
<accession>A0AC35F3P3</accession>
<proteinExistence type="predicted"/>